<feature type="region of interest" description="Disordered" evidence="1">
    <location>
        <begin position="192"/>
        <end position="391"/>
    </location>
</feature>
<reference evidence="4 5" key="1">
    <citation type="submission" date="2017-06" db="EMBL/GenBank/DDBJ databases">
        <title>A platform for efficient transgenesis in Macrostomum lignano, a flatworm model organism for stem cell research.</title>
        <authorList>
            <person name="Berezikov E."/>
        </authorList>
    </citation>
    <scope>NUCLEOTIDE SEQUENCE [LARGE SCALE GENOMIC DNA]</scope>
    <source>
        <strain evidence="4">DV1</strain>
        <tissue evidence="4">Whole organism</tissue>
    </source>
</reference>
<comment type="caution">
    <text evidence="4">The sequence shown here is derived from an EMBL/GenBank/DDBJ whole genome shotgun (WGS) entry which is preliminary data.</text>
</comment>
<evidence type="ECO:0000313" key="5">
    <source>
        <dbReference type="Proteomes" id="UP000215902"/>
    </source>
</evidence>
<sequence length="501" mass="50068">MRILCRVTSLLLVLALCSGSSDATEPCTANCASLSCSGFSQRTMTCSNGTVYDIGYCYNPGAFVCPSAQFDGSLILTITGISPNQLLPYYALLQRAVKWAYNSFCLAGDNYKFCCPGARGWSKPNSGLSNYVAIASEASEVLVLAVRGDIGYSVVALSISPSRHSVLCNAVTYDTTAAAETTPIVTTTIATVTSGDSSSSPSDSSSSAPSGSSTAAPSGSSTAAPSGSSTAAPSDSSTAAPSDSSTAAPSDSSTDAPSGSSTAASSGSSTDAPSGSSTAAPSDSSTAAPSESSTAAPSDSSTAAPSDSSTAAPSDSSTAAPSESSTADPSESSTADPSESSTADPSESSTADPSESSTADPSESSTADPSESSTTSTTLEVDTTSSSARRRRRDVDLVDDIDLYDLDLLESVLPRRFKRSTGQLIVLSDTAVSSIISSANISVYIRSQLESVNYTVSISMTFISRGSNGAAGSGTPAGTLSLLLAAAVAAAVATAFGRIKI</sequence>
<feature type="signal peptide" evidence="3">
    <location>
        <begin position="1"/>
        <end position="23"/>
    </location>
</feature>
<evidence type="ECO:0000313" key="4">
    <source>
        <dbReference type="EMBL" id="PAA66215.1"/>
    </source>
</evidence>
<accession>A0A267EXH9</accession>
<keyword evidence="2" id="KW-0812">Transmembrane</keyword>
<protein>
    <submittedName>
        <fullName evidence="4">Uncharacterized protein</fullName>
    </submittedName>
</protein>
<dbReference type="SUPFAM" id="SSF69349">
    <property type="entry name" value="Phage fibre proteins"/>
    <property type="match status" value="1"/>
</dbReference>
<feature type="compositionally biased region" description="Low complexity" evidence="1">
    <location>
        <begin position="192"/>
        <end position="387"/>
    </location>
</feature>
<feature type="chain" id="PRO_5012266890" evidence="3">
    <location>
        <begin position="24"/>
        <end position="501"/>
    </location>
</feature>
<feature type="transmembrane region" description="Helical" evidence="2">
    <location>
        <begin position="477"/>
        <end position="497"/>
    </location>
</feature>
<name>A0A267EXH9_9PLAT</name>
<dbReference type="Proteomes" id="UP000215902">
    <property type="component" value="Unassembled WGS sequence"/>
</dbReference>
<evidence type="ECO:0000256" key="2">
    <source>
        <dbReference type="SAM" id="Phobius"/>
    </source>
</evidence>
<evidence type="ECO:0000256" key="1">
    <source>
        <dbReference type="SAM" id="MobiDB-lite"/>
    </source>
</evidence>
<keyword evidence="5" id="KW-1185">Reference proteome</keyword>
<keyword evidence="2" id="KW-1133">Transmembrane helix</keyword>
<dbReference type="AlphaFoldDB" id="A0A267EXH9"/>
<gene>
    <name evidence="4" type="ORF">BOX15_Mlig006714g1</name>
</gene>
<dbReference type="EMBL" id="NIVC01001579">
    <property type="protein sequence ID" value="PAA66215.1"/>
    <property type="molecule type" value="Genomic_DNA"/>
</dbReference>
<keyword evidence="2" id="KW-0472">Membrane</keyword>
<evidence type="ECO:0000256" key="3">
    <source>
        <dbReference type="SAM" id="SignalP"/>
    </source>
</evidence>
<proteinExistence type="predicted"/>
<organism evidence="4 5">
    <name type="scientific">Macrostomum lignano</name>
    <dbReference type="NCBI Taxonomy" id="282301"/>
    <lineage>
        <taxon>Eukaryota</taxon>
        <taxon>Metazoa</taxon>
        <taxon>Spiralia</taxon>
        <taxon>Lophotrochozoa</taxon>
        <taxon>Platyhelminthes</taxon>
        <taxon>Rhabditophora</taxon>
        <taxon>Macrostomorpha</taxon>
        <taxon>Macrostomida</taxon>
        <taxon>Macrostomidae</taxon>
        <taxon>Macrostomum</taxon>
    </lineage>
</organism>
<dbReference type="STRING" id="282301.A0A267EXH9"/>
<keyword evidence="3" id="KW-0732">Signal</keyword>